<proteinExistence type="predicted"/>
<protein>
    <submittedName>
        <fullName evidence="3">Probable lipoprotein LpqN</fullName>
    </submittedName>
</protein>
<gene>
    <name evidence="3" type="ORF">SAMN04489835_0080</name>
</gene>
<dbReference type="Gene3D" id="3.40.1000.10">
    <property type="entry name" value="Mog1/PsbP, alpha/beta/alpha sandwich"/>
    <property type="match status" value="1"/>
</dbReference>
<evidence type="ECO:0000313" key="3">
    <source>
        <dbReference type="EMBL" id="SEH46290.1"/>
    </source>
</evidence>
<organism evidence="3 4">
    <name type="scientific">Mycolicibacterium rutilum</name>
    <name type="common">Mycobacterium rutilum</name>
    <dbReference type="NCBI Taxonomy" id="370526"/>
    <lineage>
        <taxon>Bacteria</taxon>
        <taxon>Bacillati</taxon>
        <taxon>Actinomycetota</taxon>
        <taxon>Actinomycetes</taxon>
        <taxon>Mycobacteriales</taxon>
        <taxon>Mycobacteriaceae</taxon>
        <taxon>Mycolicibacterium</taxon>
    </lineage>
</organism>
<sequence>MRSSSTAGVVAIVAVALGIGVAGCGSDGEKAESTSAEQTSETSATPEQAAPEMTIAEYIQQNGIVETPVLPGDPGAPVIELPVPRGWGRLATMPERAYDAVIVTDPAAGGDRPRIITYVTKLTGNVDPAKIMEYAPKEIQTLEGYEGPKVGSPTKLGETDATQIGGAYMKNGQKRAIGQMTAVIPAADGVYMIQLNGSAPGQPEKVQALAAGSAEIAMGAKINPVA</sequence>
<dbReference type="OrthoDB" id="3826775at2"/>
<keyword evidence="3" id="KW-0449">Lipoprotein</keyword>
<keyword evidence="1" id="KW-0732">Signal</keyword>
<feature type="compositionally biased region" description="Low complexity" evidence="2">
    <location>
        <begin position="33"/>
        <end position="48"/>
    </location>
</feature>
<evidence type="ECO:0000313" key="4">
    <source>
        <dbReference type="Proteomes" id="UP000182915"/>
    </source>
</evidence>
<dbReference type="AlphaFoldDB" id="A0A1H6IEJ2"/>
<dbReference type="STRING" id="370526.SAMN04489835_0080"/>
<evidence type="ECO:0000256" key="2">
    <source>
        <dbReference type="SAM" id="MobiDB-lite"/>
    </source>
</evidence>
<evidence type="ECO:0000256" key="1">
    <source>
        <dbReference type="ARBA" id="ARBA00022729"/>
    </source>
</evidence>
<dbReference type="EMBL" id="LT629971">
    <property type="protein sequence ID" value="SEH46290.1"/>
    <property type="molecule type" value="Genomic_DNA"/>
</dbReference>
<accession>A0A1H6IEJ2</accession>
<feature type="region of interest" description="Disordered" evidence="2">
    <location>
        <begin position="26"/>
        <end position="50"/>
    </location>
</feature>
<dbReference type="RefSeq" id="WP_083405474.1">
    <property type="nucleotide sequence ID" value="NZ_LT629971.1"/>
</dbReference>
<keyword evidence="4" id="KW-1185">Reference proteome</keyword>
<name>A0A1H6IEJ2_MYCRU</name>
<dbReference type="PROSITE" id="PS51257">
    <property type="entry name" value="PROKAR_LIPOPROTEIN"/>
    <property type="match status" value="1"/>
</dbReference>
<dbReference type="Proteomes" id="UP000182915">
    <property type="component" value="Chromosome I"/>
</dbReference>
<dbReference type="InterPro" id="IPR019674">
    <property type="entry name" value="Lipoprotein_LpqN/LpqT-like"/>
</dbReference>
<dbReference type="Pfam" id="PF10738">
    <property type="entry name" value="Lpp-LpqN"/>
    <property type="match status" value="1"/>
</dbReference>
<reference evidence="4" key="1">
    <citation type="submission" date="2016-10" db="EMBL/GenBank/DDBJ databases">
        <authorList>
            <person name="Varghese N."/>
            <person name="Submissions S."/>
        </authorList>
    </citation>
    <scope>NUCLEOTIDE SEQUENCE [LARGE SCALE GENOMIC DNA]</scope>
    <source>
        <strain evidence="4">DSM 45405</strain>
    </source>
</reference>